<feature type="compositionally biased region" description="Low complexity" evidence="1">
    <location>
        <begin position="182"/>
        <end position="193"/>
    </location>
</feature>
<accession>A0ABQ8QP98</accession>
<feature type="region of interest" description="Disordered" evidence="1">
    <location>
        <begin position="180"/>
        <end position="212"/>
    </location>
</feature>
<protein>
    <submittedName>
        <fullName evidence="2">Uncharacterized protein</fullName>
    </submittedName>
</protein>
<feature type="compositionally biased region" description="Acidic residues" evidence="1">
    <location>
        <begin position="202"/>
        <end position="212"/>
    </location>
</feature>
<proteinExistence type="predicted"/>
<organism evidence="2 3">
    <name type="scientific">Lentinula boryana</name>
    <dbReference type="NCBI Taxonomy" id="40481"/>
    <lineage>
        <taxon>Eukaryota</taxon>
        <taxon>Fungi</taxon>
        <taxon>Dikarya</taxon>
        <taxon>Basidiomycota</taxon>
        <taxon>Agaricomycotina</taxon>
        <taxon>Agaricomycetes</taxon>
        <taxon>Agaricomycetidae</taxon>
        <taxon>Agaricales</taxon>
        <taxon>Marasmiineae</taxon>
        <taxon>Omphalotaceae</taxon>
        <taxon>Lentinula</taxon>
    </lineage>
</organism>
<dbReference type="Proteomes" id="UP001163828">
    <property type="component" value="Unassembled WGS sequence"/>
</dbReference>
<evidence type="ECO:0000313" key="2">
    <source>
        <dbReference type="EMBL" id="KAJ4000257.1"/>
    </source>
</evidence>
<gene>
    <name evidence="2" type="ORF">F5050DRAFT_1709173</name>
</gene>
<comment type="caution">
    <text evidence="2">The sequence shown here is derived from an EMBL/GenBank/DDBJ whole genome shotgun (WGS) entry which is preliminary data.</text>
</comment>
<name>A0ABQ8QP98_9AGAR</name>
<keyword evidence="3" id="KW-1185">Reference proteome</keyword>
<evidence type="ECO:0000313" key="3">
    <source>
        <dbReference type="Proteomes" id="UP001163828"/>
    </source>
</evidence>
<reference evidence="2" key="1">
    <citation type="submission" date="2022-08" db="EMBL/GenBank/DDBJ databases">
        <authorList>
            <consortium name="DOE Joint Genome Institute"/>
            <person name="Min B."/>
            <person name="Riley R."/>
            <person name="Sierra-Patev S."/>
            <person name="Naranjo-Ortiz M."/>
            <person name="Looney B."/>
            <person name="Konkel Z."/>
            <person name="Slot J.C."/>
            <person name="Sakamoto Y."/>
            <person name="Steenwyk J.L."/>
            <person name="Rokas A."/>
            <person name="Carro J."/>
            <person name="Camarero S."/>
            <person name="Ferreira P."/>
            <person name="Molpeceres G."/>
            <person name="Ruiz-Duenas F.J."/>
            <person name="Serrano A."/>
            <person name="Henrissat B."/>
            <person name="Drula E."/>
            <person name="Hughes K.W."/>
            <person name="Mata J.L."/>
            <person name="Ishikawa N.K."/>
            <person name="Vargas-Isla R."/>
            <person name="Ushijima S."/>
            <person name="Smith C.A."/>
            <person name="Ahrendt S."/>
            <person name="Andreopoulos W."/>
            <person name="He G."/>
            <person name="Labutti K."/>
            <person name="Lipzen A."/>
            <person name="Ng V."/>
            <person name="Sandor L."/>
            <person name="Barry K."/>
            <person name="Martinez A.T."/>
            <person name="Xiao Y."/>
            <person name="Gibbons J.G."/>
            <person name="Terashima K."/>
            <person name="Hibbett D.S."/>
            <person name="Grigoriev I.V."/>
        </authorList>
    </citation>
    <scope>NUCLEOTIDE SEQUENCE</scope>
    <source>
        <strain evidence="2">TFB10827</strain>
    </source>
</reference>
<sequence length="212" mass="24075">MHLLARLSPLFSWYRYTTTAQYAVGVEGFFEPDSDYLSLQNNYNHLDASQSSSRTLKSVVARALGGRKHSTYRTEAEVSLIAPVSPAFLQSECDTLVDFDMSPDDEDDTITLWGGNDYSPSRRLSDGHSHRITQPSQAFLSRKDKGSRIIVDRSQMLDPEDRTWEAPQFKLKSKLGFASRKNSQQINNANNSQRRNRFPEAEVLDADDSSWM</sequence>
<evidence type="ECO:0000256" key="1">
    <source>
        <dbReference type="SAM" id="MobiDB-lite"/>
    </source>
</evidence>
<dbReference type="EMBL" id="MU790525">
    <property type="protein sequence ID" value="KAJ4000257.1"/>
    <property type="molecule type" value="Genomic_DNA"/>
</dbReference>